<dbReference type="GO" id="GO:0005886">
    <property type="term" value="C:plasma membrane"/>
    <property type="evidence" value="ECO:0007669"/>
    <property type="project" value="UniProtKB-SubCell"/>
</dbReference>
<dbReference type="PANTHER" id="PTHR35864">
    <property type="entry name" value="ZINC METALLOPROTEASE MJ0611-RELATED"/>
    <property type="match status" value="1"/>
</dbReference>
<keyword evidence="12 13" id="KW-0472">Membrane</keyword>
<dbReference type="GO" id="GO:0006508">
    <property type="term" value="P:proteolysis"/>
    <property type="evidence" value="ECO:0007669"/>
    <property type="project" value="UniProtKB-KW"/>
</dbReference>
<keyword evidence="11" id="KW-0482">Metalloprotease</keyword>
<evidence type="ECO:0000256" key="1">
    <source>
        <dbReference type="ARBA" id="ARBA00001947"/>
    </source>
</evidence>
<evidence type="ECO:0000256" key="2">
    <source>
        <dbReference type="ARBA" id="ARBA00004651"/>
    </source>
</evidence>
<dbReference type="GO" id="GO:0008237">
    <property type="term" value="F:metallopeptidase activity"/>
    <property type="evidence" value="ECO:0007669"/>
    <property type="project" value="UniProtKB-KW"/>
</dbReference>
<evidence type="ECO:0000256" key="5">
    <source>
        <dbReference type="ARBA" id="ARBA00022670"/>
    </source>
</evidence>
<dbReference type="AlphaFoldDB" id="A0A2M6WEK1"/>
<keyword evidence="10 13" id="KW-1133">Transmembrane helix</keyword>
<evidence type="ECO:0000256" key="11">
    <source>
        <dbReference type="ARBA" id="ARBA00023049"/>
    </source>
</evidence>
<dbReference type="GO" id="GO:0046872">
    <property type="term" value="F:metal ion binding"/>
    <property type="evidence" value="ECO:0007669"/>
    <property type="project" value="UniProtKB-KW"/>
</dbReference>
<name>A0A2M6WEK1_9BACT</name>
<feature type="transmembrane region" description="Helical" evidence="13">
    <location>
        <begin position="124"/>
        <end position="144"/>
    </location>
</feature>
<evidence type="ECO:0000256" key="13">
    <source>
        <dbReference type="SAM" id="Phobius"/>
    </source>
</evidence>
<keyword evidence="5 15" id="KW-0645">Protease</keyword>
<evidence type="ECO:0000256" key="4">
    <source>
        <dbReference type="ARBA" id="ARBA00022475"/>
    </source>
</evidence>
<comment type="caution">
    <text evidence="15">The sequence shown here is derived from an EMBL/GenBank/DDBJ whole genome shotgun (WGS) entry which is preliminary data.</text>
</comment>
<proteinExistence type="inferred from homology"/>
<keyword evidence="4" id="KW-1003">Cell membrane</keyword>
<dbReference type="InterPro" id="IPR044537">
    <property type="entry name" value="Rip2-like"/>
</dbReference>
<feature type="domain" description="Peptidase M50" evidence="14">
    <location>
        <begin position="126"/>
        <end position="167"/>
    </location>
</feature>
<comment type="subcellular location">
    <subcellularLocation>
        <location evidence="2">Cell membrane</location>
        <topology evidence="2">Multi-pass membrane protein</topology>
    </subcellularLocation>
</comment>
<feature type="transmembrane region" description="Helical" evidence="13">
    <location>
        <begin position="6"/>
        <end position="31"/>
    </location>
</feature>
<keyword evidence="8" id="KW-0378">Hydrolase</keyword>
<comment type="similarity">
    <text evidence="3">Belongs to the peptidase M50B family.</text>
</comment>
<evidence type="ECO:0000313" key="16">
    <source>
        <dbReference type="Proteomes" id="UP000228809"/>
    </source>
</evidence>
<accession>A0A2M6WEK1</accession>
<dbReference type="InterPro" id="IPR008915">
    <property type="entry name" value="Peptidase_M50"/>
</dbReference>
<dbReference type="PANTHER" id="PTHR35864:SF1">
    <property type="entry name" value="ZINC METALLOPROTEASE YWHC-RELATED"/>
    <property type="match status" value="1"/>
</dbReference>
<dbReference type="Proteomes" id="UP000228809">
    <property type="component" value="Unassembled WGS sequence"/>
</dbReference>
<evidence type="ECO:0000256" key="12">
    <source>
        <dbReference type="ARBA" id="ARBA00023136"/>
    </source>
</evidence>
<evidence type="ECO:0000256" key="6">
    <source>
        <dbReference type="ARBA" id="ARBA00022692"/>
    </source>
</evidence>
<protein>
    <submittedName>
        <fullName evidence="15">Site-2 protease family protein</fullName>
    </submittedName>
</protein>
<feature type="transmembrane region" description="Helical" evidence="13">
    <location>
        <begin position="52"/>
        <end position="73"/>
    </location>
</feature>
<keyword evidence="9" id="KW-0862">Zinc</keyword>
<feature type="transmembrane region" description="Helical" evidence="13">
    <location>
        <begin position="93"/>
        <end position="112"/>
    </location>
</feature>
<evidence type="ECO:0000256" key="8">
    <source>
        <dbReference type="ARBA" id="ARBA00022801"/>
    </source>
</evidence>
<reference evidence="16" key="1">
    <citation type="submission" date="2017-09" db="EMBL/GenBank/DDBJ databases">
        <title>Depth-based differentiation of microbial function through sediment-hosted aquifers and enrichment of novel symbionts in the deep terrestrial subsurface.</title>
        <authorList>
            <person name="Probst A.J."/>
            <person name="Ladd B."/>
            <person name="Jarett J.K."/>
            <person name="Geller-Mcgrath D.E."/>
            <person name="Sieber C.M.K."/>
            <person name="Emerson J.B."/>
            <person name="Anantharaman K."/>
            <person name="Thomas B.C."/>
            <person name="Malmstrom R."/>
            <person name="Stieglmeier M."/>
            <person name="Klingl A."/>
            <person name="Woyke T."/>
            <person name="Ryan C.M."/>
            <person name="Banfield J.F."/>
        </authorList>
    </citation>
    <scope>NUCLEOTIDE SEQUENCE [LARGE SCALE GENOMIC DNA]</scope>
</reference>
<keyword evidence="6 13" id="KW-0812">Transmembrane</keyword>
<sequence length="210" mass="22693">MQIETAIFLIIALVFSVVIHEVSHGFMANYLGDPTARVAGRLTLNPLKHLDMFGSVLLPGLLVLTSSPFLFGYAKPVPYNPYNLRNQKWGEALVAFAGPGVNILIALFFALLVRTGAGFLPPAFIDLSVLVVYINILLAIVNLIPIPPLDGSKVIEPFLPGVLGSVYRSARTALEQNGLIAFGFLILIIYLFGGPLFTFIRTLALTLIGA</sequence>
<dbReference type="EMBL" id="PFBJ01000007">
    <property type="protein sequence ID" value="PIT91218.1"/>
    <property type="molecule type" value="Genomic_DNA"/>
</dbReference>
<gene>
    <name evidence="15" type="ORF">COU17_01775</name>
</gene>
<keyword evidence="7" id="KW-0479">Metal-binding</keyword>
<comment type="cofactor">
    <cofactor evidence="1">
        <name>Zn(2+)</name>
        <dbReference type="ChEBI" id="CHEBI:29105"/>
    </cofactor>
</comment>
<dbReference type="CDD" id="cd06158">
    <property type="entry name" value="S2P-M50_like_1"/>
    <property type="match status" value="1"/>
</dbReference>
<evidence type="ECO:0000256" key="7">
    <source>
        <dbReference type="ARBA" id="ARBA00022723"/>
    </source>
</evidence>
<organism evidence="15 16">
    <name type="scientific">Candidatus Kaiserbacteria bacterium CG10_big_fil_rev_8_21_14_0_10_49_17</name>
    <dbReference type="NCBI Taxonomy" id="1974609"/>
    <lineage>
        <taxon>Bacteria</taxon>
        <taxon>Candidatus Kaiseribacteriota</taxon>
    </lineage>
</organism>
<evidence type="ECO:0000256" key="9">
    <source>
        <dbReference type="ARBA" id="ARBA00022833"/>
    </source>
</evidence>
<evidence type="ECO:0000313" key="15">
    <source>
        <dbReference type="EMBL" id="PIT91218.1"/>
    </source>
</evidence>
<evidence type="ECO:0000259" key="14">
    <source>
        <dbReference type="Pfam" id="PF02163"/>
    </source>
</evidence>
<dbReference type="Pfam" id="PF02163">
    <property type="entry name" value="Peptidase_M50"/>
    <property type="match status" value="2"/>
</dbReference>
<evidence type="ECO:0000256" key="10">
    <source>
        <dbReference type="ARBA" id="ARBA00022989"/>
    </source>
</evidence>
<dbReference type="InterPro" id="IPR052348">
    <property type="entry name" value="Metallopeptidase_M50B"/>
</dbReference>
<feature type="domain" description="Peptidase M50" evidence="14">
    <location>
        <begin position="9"/>
        <end position="113"/>
    </location>
</feature>
<feature type="transmembrane region" description="Helical" evidence="13">
    <location>
        <begin position="179"/>
        <end position="200"/>
    </location>
</feature>
<evidence type="ECO:0000256" key="3">
    <source>
        <dbReference type="ARBA" id="ARBA00007931"/>
    </source>
</evidence>